<name>A0A6J6MYP5_9ZZZZ</name>
<protein>
    <submittedName>
        <fullName evidence="1">Unannotated protein</fullName>
    </submittedName>
</protein>
<evidence type="ECO:0000313" key="1">
    <source>
        <dbReference type="EMBL" id="CAB4677635.1"/>
    </source>
</evidence>
<accession>A0A6J6MYP5</accession>
<gene>
    <name evidence="1" type="ORF">UFOPK2373_00019</name>
</gene>
<dbReference type="InterPro" id="IPR008964">
    <property type="entry name" value="Invasin/intimin_cell_adhesion"/>
</dbReference>
<reference evidence="1" key="1">
    <citation type="submission" date="2020-05" db="EMBL/GenBank/DDBJ databases">
        <authorList>
            <person name="Chiriac C."/>
            <person name="Salcher M."/>
            <person name="Ghai R."/>
            <person name="Kavagutti S V."/>
        </authorList>
    </citation>
    <scope>NUCLEOTIDE SEQUENCE</scope>
</reference>
<dbReference type="SUPFAM" id="SSF49373">
    <property type="entry name" value="Invasin/intimin cell-adhesion fragments"/>
    <property type="match status" value="1"/>
</dbReference>
<dbReference type="AlphaFoldDB" id="A0A6J6MYP5"/>
<proteinExistence type="predicted"/>
<dbReference type="EMBL" id="CAEZXL010000001">
    <property type="protein sequence ID" value="CAB4677635.1"/>
    <property type="molecule type" value="Genomic_DNA"/>
</dbReference>
<organism evidence="1">
    <name type="scientific">freshwater metagenome</name>
    <dbReference type="NCBI Taxonomy" id="449393"/>
    <lineage>
        <taxon>unclassified sequences</taxon>
        <taxon>metagenomes</taxon>
        <taxon>ecological metagenomes</taxon>
    </lineage>
</organism>
<sequence length="331" mass="35370">MNKRLSRSIVAAVSSVVLLGALAIQPAQAAGYVAPVNGSYVMRLVSPLPGSTNSVNLTADAKGDWDQFYGKGLNAFIMYADVKGDVSLTYKYTNAAGVAITNATVYLIVNKKYSCSKTTFSTTMGTNYPGSNRPNTSSIVRDWCGDQPQMGAGETAIIGRTDSFGKATYTMKNWNLTGEQFPSAINKMNQYSKGIPCGDDTMCLQTTLAPSMSAHPSEAAERGEDKDLLFLHFVNPKLTALNPTQKVKAGTSKKLSFKLTNLAGAVVKGTTVTFESFGEGNDVDEWSEISDKDGLVSTTVTAPKGTLGLQVIRAKVYGANKGTDAKVYWIK</sequence>